<reference evidence="1 2" key="1">
    <citation type="submission" date="2024-06" db="EMBL/GenBank/DDBJ databases">
        <title>The Natural Products Discovery Center: Release of the First 8490 Sequenced Strains for Exploring Actinobacteria Biosynthetic Diversity.</title>
        <authorList>
            <person name="Kalkreuter E."/>
            <person name="Kautsar S.A."/>
            <person name="Yang D."/>
            <person name="Bader C.D."/>
            <person name="Teijaro C.N."/>
            <person name="Fluegel L."/>
            <person name="Davis C.M."/>
            <person name="Simpson J.R."/>
            <person name="Lauterbach L."/>
            <person name="Steele A.D."/>
            <person name="Gui C."/>
            <person name="Meng S."/>
            <person name="Li G."/>
            <person name="Viehrig K."/>
            <person name="Ye F."/>
            <person name="Su P."/>
            <person name="Kiefer A.F."/>
            <person name="Nichols A."/>
            <person name="Cepeda A.J."/>
            <person name="Yan W."/>
            <person name="Fan B."/>
            <person name="Jiang Y."/>
            <person name="Adhikari A."/>
            <person name="Zheng C.-J."/>
            <person name="Schuster L."/>
            <person name="Cowan T.M."/>
            <person name="Smanski M.J."/>
            <person name="Chevrette M.G."/>
            <person name="De Carvalho L.P.S."/>
            <person name="Shen B."/>
        </authorList>
    </citation>
    <scope>NUCLEOTIDE SEQUENCE [LARGE SCALE GENOMIC DNA]</scope>
    <source>
        <strain evidence="1 2">NPDC019708</strain>
    </source>
</reference>
<dbReference type="EMBL" id="JBEYBF010000006">
    <property type="protein sequence ID" value="MEU1952448.1"/>
    <property type="molecule type" value="Genomic_DNA"/>
</dbReference>
<dbReference type="SUPFAM" id="SSF53474">
    <property type="entry name" value="alpha/beta-Hydrolases"/>
    <property type="match status" value="1"/>
</dbReference>
<dbReference type="PIRSF" id="PIRSF029171">
    <property type="entry name" value="Esterase_LipA"/>
    <property type="match status" value="1"/>
</dbReference>
<dbReference type="Pfam" id="PF03583">
    <property type="entry name" value="LIP"/>
    <property type="match status" value="1"/>
</dbReference>
<organism evidence="1 2">
    <name type="scientific">Nocardia rhamnosiphila</name>
    <dbReference type="NCBI Taxonomy" id="426716"/>
    <lineage>
        <taxon>Bacteria</taxon>
        <taxon>Bacillati</taxon>
        <taxon>Actinomycetota</taxon>
        <taxon>Actinomycetes</taxon>
        <taxon>Mycobacteriales</taxon>
        <taxon>Nocardiaceae</taxon>
        <taxon>Nocardia</taxon>
    </lineage>
</organism>
<dbReference type="Proteomes" id="UP001550628">
    <property type="component" value="Unassembled WGS sequence"/>
</dbReference>
<protein>
    <submittedName>
        <fullName evidence="1">Lipase family protein</fullName>
    </submittedName>
</protein>
<dbReference type="Gene3D" id="3.40.50.1820">
    <property type="entry name" value="alpha/beta hydrolase"/>
    <property type="match status" value="2"/>
</dbReference>
<keyword evidence="2" id="KW-1185">Reference proteome</keyword>
<dbReference type="PANTHER" id="PTHR34853:SF1">
    <property type="entry name" value="LIPASE 5"/>
    <property type="match status" value="1"/>
</dbReference>
<evidence type="ECO:0000313" key="2">
    <source>
        <dbReference type="Proteomes" id="UP001550628"/>
    </source>
</evidence>
<comment type="caution">
    <text evidence="1">The sequence shown here is derived from an EMBL/GenBank/DDBJ whole genome shotgun (WGS) entry which is preliminary data.</text>
</comment>
<sequence length="398" mass="40698">MLIHRSARRLYAAAVATVGTVLITVAGGGVGVAPAVPPVPGGKLLGARPLTTVAALPSAARTDLIAYTSHDAHGRPIVVSGTVAVPRSAPPATGWPVISWAHGTTGYADACAPSRDTATGPAHDYLGPVTQVLDTWIQRGYAVVQTDYQGLGTPGGHPYINGLGEANTVTDIVQAARSLNHSIGTDWVAAGHSQGGQAALFTAQYAAARQPELALKGAVAIAPGGIGLSRMVEFVDSGRPGAEAAAAFLPLIVLGAHVVQPTIDPGKLFTPAAQPMLHAAQTGCVAQIREVPPIPATEIFEPDADFGTLTRYLEEQDPSGTVPAVPVMIAQGSTDTLVTRPSTDTLVDTLCGKGATVDYRIYDGQDHRATVPGSLADAQRFVAAALSGEPATDTCAAR</sequence>
<accession>A0ABV2WNJ7</accession>
<evidence type="ECO:0000313" key="1">
    <source>
        <dbReference type="EMBL" id="MEU1952448.1"/>
    </source>
</evidence>
<dbReference type="PANTHER" id="PTHR34853">
    <property type="match status" value="1"/>
</dbReference>
<name>A0ABV2WNJ7_9NOCA</name>
<dbReference type="RefSeq" id="WP_356955567.1">
    <property type="nucleotide sequence ID" value="NZ_JBEYBD010000004.1"/>
</dbReference>
<dbReference type="InterPro" id="IPR029058">
    <property type="entry name" value="AB_hydrolase_fold"/>
</dbReference>
<gene>
    <name evidence="1" type="ORF">ABZ510_11345</name>
</gene>
<dbReference type="InterPro" id="IPR005152">
    <property type="entry name" value="Lipase_secreted"/>
</dbReference>
<proteinExistence type="predicted"/>